<gene>
    <name evidence="2" type="ORF">M569_08791</name>
</gene>
<sequence length="307" mass="35862">QSIPAYTMSCFLLPKTFTQELNSILARFWWNNREASKLHWISWDKLTRSKKDGGLGFRDLHIQNQALLANQSWNLLKRPTSLICRLLKAKYFPNSSFLSTELSRALSQIWRSIHATRQTLCQGLRWRVGSGKQIHISEDPWLPCGPSFKPLFRNPLHSEALLVTDLFIPGQRRWNQPLIRRMFHPINANLILQLPLAHHQADDLLIWNYTKNGRYSTASGYHLLRNAQDMWNSRESTSSTGSTKFWTTLWNFSAPPKVLFFIWRLCSNIIPLKTELQRRHISASDDCAMCGLWPETWRHLFVECKFA</sequence>
<dbReference type="InterPro" id="IPR026960">
    <property type="entry name" value="RVT-Znf"/>
</dbReference>
<protein>
    <recommendedName>
        <fullName evidence="1">Reverse transcriptase zinc-binding domain-containing protein</fullName>
    </recommendedName>
</protein>
<feature type="domain" description="Reverse transcriptase zinc-binding" evidence="1">
    <location>
        <begin position="215"/>
        <end position="307"/>
    </location>
</feature>
<dbReference type="PANTHER" id="PTHR33116">
    <property type="entry name" value="REVERSE TRANSCRIPTASE ZINC-BINDING DOMAIN-CONTAINING PROTEIN-RELATED-RELATED"/>
    <property type="match status" value="1"/>
</dbReference>
<dbReference type="AlphaFoldDB" id="S8DS86"/>
<dbReference type="EMBL" id="AUSU01003925">
    <property type="protein sequence ID" value="EPS65988.1"/>
    <property type="molecule type" value="Genomic_DNA"/>
</dbReference>
<evidence type="ECO:0000313" key="2">
    <source>
        <dbReference type="EMBL" id="EPS65988.1"/>
    </source>
</evidence>
<dbReference type="PANTHER" id="PTHR33116:SF86">
    <property type="entry name" value="REVERSE TRANSCRIPTASE DOMAIN-CONTAINING PROTEIN"/>
    <property type="match status" value="1"/>
</dbReference>
<evidence type="ECO:0000313" key="3">
    <source>
        <dbReference type="Proteomes" id="UP000015453"/>
    </source>
</evidence>
<name>S8DS86_9LAMI</name>
<keyword evidence="3" id="KW-1185">Reference proteome</keyword>
<comment type="caution">
    <text evidence="2">The sequence shown here is derived from an EMBL/GenBank/DDBJ whole genome shotgun (WGS) entry which is preliminary data.</text>
</comment>
<organism evidence="2 3">
    <name type="scientific">Genlisea aurea</name>
    <dbReference type="NCBI Taxonomy" id="192259"/>
    <lineage>
        <taxon>Eukaryota</taxon>
        <taxon>Viridiplantae</taxon>
        <taxon>Streptophyta</taxon>
        <taxon>Embryophyta</taxon>
        <taxon>Tracheophyta</taxon>
        <taxon>Spermatophyta</taxon>
        <taxon>Magnoliopsida</taxon>
        <taxon>eudicotyledons</taxon>
        <taxon>Gunneridae</taxon>
        <taxon>Pentapetalae</taxon>
        <taxon>asterids</taxon>
        <taxon>lamiids</taxon>
        <taxon>Lamiales</taxon>
        <taxon>Lentibulariaceae</taxon>
        <taxon>Genlisea</taxon>
    </lineage>
</organism>
<accession>S8DS86</accession>
<proteinExistence type="predicted"/>
<evidence type="ECO:0000259" key="1">
    <source>
        <dbReference type="Pfam" id="PF13966"/>
    </source>
</evidence>
<dbReference type="OrthoDB" id="913718at2759"/>
<feature type="non-terminal residue" evidence="2">
    <location>
        <position position="307"/>
    </location>
</feature>
<feature type="non-terminal residue" evidence="2">
    <location>
        <position position="1"/>
    </location>
</feature>
<dbReference type="Pfam" id="PF13966">
    <property type="entry name" value="zf-RVT"/>
    <property type="match status" value="1"/>
</dbReference>
<dbReference type="Proteomes" id="UP000015453">
    <property type="component" value="Unassembled WGS sequence"/>
</dbReference>
<reference evidence="2 3" key="1">
    <citation type="journal article" date="2013" name="BMC Genomics">
        <title>The miniature genome of a carnivorous plant Genlisea aurea contains a low number of genes and short non-coding sequences.</title>
        <authorList>
            <person name="Leushkin E.V."/>
            <person name="Sutormin R.A."/>
            <person name="Nabieva E.R."/>
            <person name="Penin A.A."/>
            <person name="Kondrashov A.S."/>
            <person name="Logacheva M.D."/>
        </authorList>
    </citation>
    <scope>NUCLEOTIDE SEQUENCE [LARGE SCALE GENOMIC DNA]</scope>
</reference>